<feature type="compositionally biased region" description="Acidic residues" evidence="10">
    <location>
        <begin position="17"/>
        <end position="28"/>
    </location>
</feature>
<dbReference type="SMART" id="SM00343">
    <property type="entry name" value="ZnF_C2HC"/>
    <property type="match status" value="2"/>
</dbReference>
<feature type="transmembrane region" description="Helical" evidence="9">
    <location>
        <begin position="519"/>
        <end position="539"/>
    </location>
</feature>
<sequence>MPTTRKGEALRKQRGEDEGDVTLTEEESVAERGHVDDAARAGSRSTSQPAPQIPTDFLSTLIETITRAQVKSDPVNNNKSTDPPAVTTTDRDFTQFSSATTNATTSRCSNRNRPRCNYCKLFGHVSDECRNREKSTIKGNSNNIPRELRCYGCGKQGVVRSKCDVCAKTISKPNDKTSFNIVDVDFCSEVENNSYASPSDIDSCVNITNISTRDNHPMVNISVAGRGGVAIIDTGATHSIASPLLHRVLVDSGVHFTETKRFVRLADGSQGWRDLLSAEVERAAALPITVTRMRGPPSAARTPRAPTQAEVARAAARESAPTLVAYGRHAYSSATRRHVNCNPFFISESRPPRKNYNQLSSNEKLDNRQSDDIHIEEAEAESDASSTDLDERDTGGVCPPCAHDRYNNNVRRHAHDDFSDDTDYDLDQYLLKNESRRSYNFSLPSFSTPSFLTRSTEESPSTASSTASWFENVQKEYFTLSRTQRFMGFGICLFFGVLCFILSFLYIPILLLQARKFALLFTLGSMFFIISFSFLYGPWNHLKSMFSKERALTTSLYMLTLIATLYCALHLQSTPWTIVCAVLQVIALLWMMMGSIPGGSSGMRFFGSMFKSSVSNTLPI</sequence>
<gene>
    <name evidence="12" type="ORF">HW555_008955</name>
</gene>
<accession>A0A835GD08</accession>
<comment type="similarity">
    <text evidence="8 9">Belongs to the SFT2 family.</text>
</comment>
<dbReference type="EMBL" id="JACKWZ010000184">
    <property type="protein sequence ID" value="KAF9412592.1"/>
    <property type="molecule type" value="Genomic_DNA"/>
</dbReference>
<name>A0A835GD08_SPOEX</name>
<evidence type="ECO:0000256" key="3">
    <source>
        <dbReference type="ARBA" id="ARBA00022448"/>
    </source>
</evidence>
<keyword evidence="6 9" id="KW-1133">Transmembrane helix</keyword>
<feature type="compositionally biased region" description="Basic and acidic residues" evidence="10">
    <location>
        <begin position="29"/>
        <end position="39"/>
    </location>
</feature>
<dbReference type="InterPro" id="IPR001878">
    <property type="entry name" value="Znf_CCHC"/>
</dbReference>
<evidence type="ECO:0000256" key="1">
    <source>
        <dbReference type="ARBA" id="ARBA00003566"/>
    </source>
</evidence>
<dbReference type="PANTHER" id="PTHR23137:SF36">
    <property type="entry name" value="VESICLE TRANSPORT PROTEIN SFT2C"/>
    <property type="match status" value="1"/>
</dbReference>
<organism evidence="12 13">
    <name type="scientific">Spodoptera exigua</name>
    <name type="common">Beet armyworm</name>
    <name type="synonym">Noctua fulgens</name>
    <dbReference type="NCBI Taxonomy" id="7107"/>
    <lineage>
        <taxon>Eukaryota</taxon>
        <taxon>Metazoa</taxon>
        <taxon>Ecdysozoa</taxon>
        <taxon>Arthropoda</taxon>
        <taxon>Hexapoda</taxon>
        <taxon>Insecta</taxon>
        <taxon>Pterygota</taxon>
        <taxon>Neoptera</taxon>
        <taxon>Endopterygota</taxon>
        <taxon>Lepidoptera</taxon>
        <taxon>Glossata</taxon>
        <taxon>Ditrysia</taxon>
        <taxon>Noctuoidea</taxon>
        <taxon>Noctuidae</taxon>
        <taxon>Amphipyrinae</taxon>
        <taxon>Spodoptera</taxon>
    </lineage>
</organism>
<feature type="compositionally biased region" description="Polar residues" evidence="10">
    <location>
        <begin position="69"/>
        <end position="81"/>
    </location>
</feature>
<evidence type="ECO:0000256" key="10">
    <source>
        <dbReference type="SAM" id="MobiDB-lite"/>
    </source>
</evidence>
<protein>
    <recommendedName>
        <fullName evidence="9">Vesicle transport protein</fullName>
    </recommendedName>
</protein>
<dbReference type="Proteomes" id="UP000648187">
    <property type="component" value="Unassembled WGS sequence"/>
</dbReference>
<keyword evidence="4 9" id="KW-0812">Transmembrane</keyword>
<evidence type="ECO:0000313" key="13">
    <source>
        <dbReference type="Proteomes" id="UP000648187"/>
    </source>
</evidence>
<dbReference type="GO" id="GO:0016020">
    <property type="term" value="C:membrane"/>
    <property type="evidence" value="ECO:0007669"/>
    <property type="project" value="UniProtKB-SubCell"/>
</dbReference>
<dbReference type="GO" id="GO:0015031">
    <property type="term" value="P:protein transport"/>
    <property type="evidence" value="ECO:0007669"/>
    <property type="project" value="UniProtKB-KW"/>
</dbReference>
<evidence type="ECO:0000256" key="4">
    <source>
        <dbReference type="ARBA" id="ARBA00022692"/>
    </source>
</evidence>
<comment type="subcellular location">
    <subcellularLocation>
        <location evidence="2 9">Membrane</location>
        <topology evidence="2 9">Multi-pass membrane protein</topology>
    </subcellularLocation>
</comment>
<evidence type="ECO:0000256" key="6">
    <source>
        <dbReference type="ARBA" id="ARBA00022989"/>
    </source>
</evidence>
<dbReference type="Pfam" id="PF04178">
    <property type="entry name" value="Got1"/>
    <property type="match status" value="1"/>
</dbReference>
<feature type="domain" description="CCHC-type" evidence="11">
    <location>
        <begin position="149"/>
        <end position="165"/>
    </location>
</feature>
<dbReference type="InterPro" id="IPR007305">
    <property type="entry name" value="Vesicle_transpt_Got1/SFT2"/>
</dbReference>
<dbReference type="GO" id="GO:0008270">
    <property type="term" value="F:zinc ion binding"/>
    <property type="evidence" value="ECO:0007669"/>
    <property type="project" value="InterPro"/>
</dbReference>
<keyword evidence="13" id="KW-1185">Reference proteome</keyword>
<dbReference type="InterPro" id="IPR011691">
    <property type="entry name" value="Vesicle_transpt_SFT2"/>
</dbReference>
<dbReference type="InterPro" id="IPR036259">
    <property type="entry name" value="MFS_trans_sf"/>
</dbReference>
<reference evidence="12" key="1">
    <citation type="submission" date="2020-08" db="EMBL/GenBank/DDBJ databases">
        <title>Spodoptera exigua strain:BAW_Kor-Di-RS1 Genome sequencing and assembly.</title>
        <authorList>
            <person name="Kim J."/>
            <person name="Nam H.Y."/>
            <person name="Kwon M."/>
            <person name="Choi J.H."/>
            <person name="Cho S.R."/>
            <person name="Kim G.-H."/>
        </authorList>
    </citation>
    <scope>NUCLEOTIDE SEQUENCE</scope>
    <source>
        <strain evidence="12">BAW_Kor-Di-RS1</strain>
        <tissue evidence="12">Whole-body</tissue>
    </source>
</reference>
<feature type="region of interest" description="Disordered" evidence="10">
    <location>
        <begin position="69"/>
        <end position="90"/>
    </location>
</feature>
<feature type="transmembrane region" description="Helical" evidence="9">
    <location>
        <begin position="486"/>
        <end position="507"/>
    </location>
</feature>
<comment type="function">
    <text evidence="1 9">May be involved in fusion of retrograde transport vesicles derived from an endocytic compartment with the Golgi complex.</text>
</comment>
<feature type="transmembrane region" description="Helical" evidence="9">
    <location>
        <begin position="576"/>
        <end position="596"/>
    </location>
</feature>
<keyword evidence="5 9" id="KW-0653">Protein transport</keyword>
<feature type="region of interest" description="Disordered" evidence="10">
    <location>
        <begin position="344"/>
        <end position="369"/>
    </location>
</feature>
<feature type="compositionally biased region" description="Basic and acidic residues" evidence="10">
    <location>
        <begin position="1"/>
        <end position="16"/>
    </location>
</feature>
<dbReference type="SUPFAM" id="SSF103473">
    <property type="entry name" value="MFS general substrate transporter"/>
    <property type="match status" value="1"/>
</dbReference>
<keyword evidence="3 9" id="KW-0813">Transport</keyword>
<dbReference type="PANTHER" id="PTHR23137">
    <property type="entry name" value="VESICLE TRANSPORT PROTEIN-RELATED"/>
    <property type="match status" value="1"/>
</dbReference>
<dbReference type="GO" id="GO:0003676">
    <property type="term" value="F:nucleic acid binding"/>
    <property type="evidence" value="ECO:0007669"/>
    <property type="project" value="InterPro"/>
</dbReference>
<evidence type="ECO:0000313" key="12">
    <source>
        <dbReference type="EMBL" id="KAF9412592.1"/>
    </source>
</evidence>
<dbReference type="GO" id="GO:0005737">
    <property type="term" value="C:cytoplasm"/>
    <property type="evidence" value="ECO:0007669"/>
    <property type="project" value="UniProtKB-ARBA"/>
</dbReference>
<feature type="region of interest" description="Disordered" evidence="10">
    <location>
        <begin position="1"/>
        <end position="54"/>
    </location>
</feature>
<dbReference type="GO" id="GO:0012505">
    <property type="term" value="C:endomembrane system"/>
    <property type="evidence" value="ECO:0007669"/>
    <property type="project" value="UniProtKB-ARBA"/>
</dbReference>
<evidence type="ECO:0000256" key="7">
    <source>
        <dbReference type="ARBA" id="ARBA00023136"/>
    </source>
</evidence>
<feature type="domain" description="CCHC-type" evidence="11">
    <location>
        <begin position="115"/>
        <end position="131"/>
    </location>
</feature>
<evidence type="ECO:0000256" key="2">
    <source>
        <dbReference type="ARBA" id="ARBA00004141"/>
    </source>
</evidence>
<dbReference type="AlphaFoldDB" id="A0A835GD08"/>
<comment type="caution">
    <text evidence="12">The sequence shown here is derived from an EMBL/GenBank/DDBJ whole genome shotgun (WGS) entry which is preliminary data.</text>
</comment>
<evidence type="ECO:0000256" key="9">
    <source>
        <dbReference type="RuleBase" id="RU363111"/>
    </source>
</evidence>
<evidence type="ECO:0000259" key="11">
    <source>
        <dbReference type="SMART" id="SM00343"/>
    </source>
</evidence>
<dbReference type="GO" id="GO:0016192">
    <property type="term" value="P:vesicle-mediated transport"/>
    <property type="evidence" value="ECO:0007669"/>
    <property type="project" value="InterPro"/>
</dbReference>
<keyword evidence="7 9" id="KW-0472">Membrane</keyword>
<evidence type="ECO:0000256" key="8">
    <source>
        <dbReference type="ARBA" id="ARBA00025800"/>
    </source>
</evidence>
<feature type="transmembrane region" description="Helical" evidence="9">
    <location>
        <begin position="551"/>
        <end position="569"/>
    </location>
</feature>
<proteinExistence type="inferred from homology"/>
<evidence type="ECO:0000256" key="5">
    <source>
        <dbReference type="ARBA" id="ARBA00022927"/>
    </source>
</evidence>
<feature type="region of interest" description="Disordered" evidence="10">
    <location>
        <begin position="378"/>
        <end position="397"/>
    </location>
</feature>